<dbReference type="Proteomes" id="UP000078512">
    <property type="component" value="Unassembled WGS sequence"/>
</dbReference>
<evidence type="ECO:0000313" key="3">
    <source>
        <dbReference type="Proteomes" id="UP000078512"/>
    </source>
</evidence>
<feature type="compositionally biased region" description="Polar residues" evidence="1">
    <location>
        <begin position="225"/>
        <end position="243"/>
    </location>
</feature>
<name>A0A197JHS2_9FUNG</name>
<dbReference type="OrthoDB" id="2431911at2759"/>
<proteinExistence type="predicted"/>
<dbReference type="EMBL" id="KV442102">
    <property type="protein sequence ID" value="OAQ24051.1"/>
    <property type="molecule type" value="Genomic_DNA"/>
</dbReference>
<protein>
    <submittedName>
        <fullName evidence="2">Uncharacterized protein</fullName>
    </submittedName>
</protein>
<evidence type="ECO:0000313" key="2">
    <source>
        <dbReference type="EMBL" id="OAQ24051.1"/>
    </source>
</evidence>
<dbReference type="InterPro" id="IPR053729">
    <property type="entry name" value="MAD2L1BP_domain_sf"/>
</dbReference>
<dbReference type="AlphaFoldDB" id="A0A197JHS2"/>
<accession>A0A197JHS2</accession>
<evidence type="ECO:0000256" key="1">
    <source>
        <dbReference type="SAM" id="MobiDB-lite"/>
    </source>
</evidence>
<sequence length="432" mass="48898">MLYTSPDATSAEWYSHHISYQQGAAQTQPSSHPQTPDQPTPSMLVDMTLPRHISAETALRMIRKVVQTVMYLRGQMATSWDQLEVLLMQENMRQEQEEPEEGSQSHEGSFYDDPDLGTRNHAQDEDDDTGNDFVIPTKSLREFLETGERMFVDLEESVYDQLYSDLRHSSIATIANTSTPPPRYISLALILGTTFTTPKEQYMLRIGPLEPRLPSPSSSTPSSSAYTHNPNSRLPTPLHTTAGISPEEQANRTREEKKWDRLLIQNLMGILPSSTPSDQYPSNDHNQLQEGYGSLMGTDPLRHRTKTHLLMRAPAGKIFTGLLPQQHLHLHQDYPTPSPSPSQMDKAVRQEEDVSATQSCWNQGCRNHKKPARWPIHHIHIFGPSPALSSDQVLEHDVQHTDNQVMNKDMDENEDEMWYQIGPGIPLLSPLL</sequence>
<keyword evidence="3" id="KW-1185">Reference proteome</keyword>
<feature type="region of interest" description="Disordered" evidence="1">
    <location>
        <begin position="21"/>
        <end position="44"/>
    </location>
</feature>
<gene>
    <name evidence="2" type="ORF">K457DRAFT_873187</name>
</gene>
<feature type="compositionally biased region" description="Polar residues" evidence="1">
    <location>
        <begin position="21"/>
        <end position="41"/>
    </location>
</feature>
<dbReference type="Gene3D" id="3.30.900.20">
    <property type="match status" value="1"/>
</dbReference>
<feature type="region of interest" description="Disordered" evidence="1">
    <location>
        <begin position="208"/>
        <end position="256"/>
    </location>
</feature>
<organism evidence="2 3">
    <name type="scientific">Linnemannia elongata AG-77</name>
    <dbReference type="NCBI Taxonomy" id="1314771"/>
    <lineage>
        <taxon>Eukaryota</taxon>
        <taxon>Fungi</taxon>
        <taxon>Fungi incertae sedis</taxon>
        <taxon>Mucoromycota</taxon>
        <taxon>Mortierellomycotina</taxon>
        <taxon>Mortierellomycetes</taxon>
        <taxon>Mortierellales</taxon>
        <taxon>Mortierellaceae</taxon>
        <taxon>Linnemannia</taxon>
    </lineage>
</organism>
<feature type="region of interest" description="Disordered" evidence="1">
    <location>
        <begin position="93"/>
        <end position="134"/>
    </location>
</feature>
<feature type="compositionally biased region" description="Low complexity" evidence="1">
    <location>
        <begin position="215"/>
        <end position="224"/>
    </location>
</feature>
<reference evidence="2 3" key="1">
    <citation type="submission" date="2016-05" db="EMBL/GenBank/DDBJ databases">
        <title>Genome sequencing reveals origins of a unique bacterial endosymbiosis in the earliest lineages of terrestrial Fungi.</title>
        <authorList>
            <consortium name="DOE Joint Genome Institute"/>
            <person name="Uehling J."/>
            <person name="Gryganskyi A."/>
            <person name="Hameed K."/>
            <person name="Tschaplinski T."/>
            <person name="Misztal P."/>
            <person name="Wu S."/>
            <person name="Desiro A."/>
            <person name="Vande Pol N."/>
            <person name="Du Z.-Y."/>
            <person name="Zienkiewicz A."/>
            <person name="Zienkiewicz K."/>
            <person name="Morin E."/>
            <person name="Tisserant E."/>
            <person name="Splivallo R."/>
            <person name="Hainaut M."/>
            <person name="Henrissat B."/>
            <person name="Ohm R."/>
            <person name="Kuo A."/>
            <person name="Yan J."/>
            <person name="Lipzen A."/>
            <person name="Nolan M."/>
            <person name="Labutti K."/>
            <person name="Barry K."/>
            <person name="Goldstein A."/>
            <person name="Labbe J."/>
            <person name="Schadt C."/>
            <person name="Tuskan G."/>
            <person name="Grigoriev I."/>
            <person name="Martin F."/>
            <person name="Vilgalys R."/>
            <person name="Bonito G."/>
        </authorList>
    </citation>
    <scope>NUCLEOTIDE SEQUENCE [LARGE SCALE GENOMIC DNA]</scope>
    <source>
        <strain evidence="2 3">AG-77</strain>
    </source>
</reference>